<gene>
    <name evidence="2" type="ORF">EJP67_06855</name>
</gene>
<dbReference type="OrthoDB" id="5292533at2"/>
<comment type="caution">
    <text evidence="2">The sequence shown here is derived from an EMBL/GenBank/DDBJ whole genome shotgun (WGS) entry which is preliminary data.</text>
</comment>
<feature type="transmembrane region" description="Helical" evidence="1">
    <location>
        <begin position="49"/>
        <end position="70"/>
    </location>
</feature>
<keyword evidence="1" id="KW-0812">Transmembrane</keyword>
<dbReference type="Proteomes" id="UP000281118">
    <property type="component" value="Unassembled WGS sequence"/>
</dbReference>
<proteinExistence type="predicted"/>
<sequence>MNRSADETDSLLRYSLVAVWLLTAVASLFELNGQSRAVLAAAGIASPQWLVQGLIAGGALADLAVGIALWRWPGRTSYAAALGLMLVMTLVATVLQPGLWLHPLGPLLKNIPIAALLWHLYRRAAP</sequence>
<evidence type="ECO:0000313" key="3">
    <source>
        <dbReference type="Proteomes" id="UP000281118"/>
    </source>
</evidence>
<dbReference type="InterPro" id="IPR025695">
    <property type="entry name" value="DoxX-like"/>
</dbReference>
<dbReference type="AlphaFoldDB" id="A0A433MGA9"/>
<feature type="transmembrane region" description="Helical" evidence="1">
    <location>
        <begin position="77"/>
        <end position="95"/>
    </location>
</feature>
<feature type="transmembrane region" description="Helical" evidence="1">
    <location>
        <begin position="12"/>
        <end position="29"/>
    </location>
</feature>
<organism evidence="2 3">
    <name type="scientific">Variovorax guangxiensis</name>
    <dbReference type="NCBI Taxonomy" id="1775474"/>
    <lineage>
        <taxon>Bacteria</taxon>
        <taxon>Pseudomonadati</taxon>
        <taxon>Pseudomonadota</taxon>
        <taxon>Betaproteobacteria</taxon>
        <taxon>Burkholderiales</taxon>
        <taxon>Comamonadaceae</taxon>
        <taxon>Variovorax</taxon>
    </lineage>
</organism>
<name>A0A433MGA9_9BURK</name>
<keyword evidence="1" id="KW-1133">Transmembrane helix</keyword>
<keyword evidence="1" id="KW-0472">Membrane</keyword>
<dbReference type="Pfam" id="PF13781">
    <property type="entry name" value="DoxX_3"/>
    <property type="match status" value="1"/>
</dbReference>
<dbReference type="EMBL" id="RXFT01000002">
    <property type="protein sequence ID" value="RUR66782.1"/>
    <property type="molecule type" value="Genomic_DNA"/>
</dbReference>
<evidence type="ECO:0000313" key="2">
    <source>
        <dbReference type="EMBL" id="RUR66782.1"/>
    </source>
</evidence>
<evidence type="ECO:0000256" key="1">
    <source>
        <dbReference type="SAM" id="Phobius"/>
    </source>
</evidence>
<reference evidence="2 3" key="1">
    <citation type="submission" date="2018-12" db="EMBL/GenBank/DDBJ databases">
        <title>The genome sequences of Variovorax guangxiensis DSM 27352.</title>
        <authorList>
            <person name="Gao J."/>
            <person name="Sun J."/>
        </authorList>
    </citation>
    <scope>NUCLEOTIDE SEQUENCE [LARGE SCALE GENOMIC DNA]</scope>
    <source>
        <strain evidence="2 3">DSM 27352</strain>
    </source>
</reference>
<accession>A0A433MGA9</accession>
<dbReference type="RefSeq" id="WP_126020916.1">
    <property type="nucleotide sequence ID" value="NZ_RXFT01000002.1"/>
</dbReference>
<protein>
    <submittedName>
        <fullName evidence="2">Epimerase</fullName>
    </submittedName>
</protein>